<dbReference type="GO" id="GO:0019005">
    <property type="term" value="C:SCF ubiquitin ligase complex"/>
    <property type="evidence" value="ECO:0007669"/>
    <property type="project" value="TreeGrafter"/>
</dbReference>
<sequence length="338" mass="38644">MSGQRRSPRLKAKVFTHPWESGTAILPDESLISIFSFLPIKSRCRAARVSKRWNTLMKDKSLWKNVSITGNVKNRNLNKVLLFVQTYLSDNLETLVLHHVSNKILQHLTKNCPKLAALSLKGKDLKTTDLAFLPPHLMELRLVSYQFAANWYCSLTQGLLYQIEKLEVFCPHITNNTLGHLATLRTLKSLQLVSCRSSVVDESEGTYTERGFSCLVEQLTELRVLRFQQCSQLSDTAFYRIGSSLTKLEELTLHCCCNITDVGLKHLKNLQSLKILDLGGGSPVSPEALMGVVHELKSLRELWIFDTDYIRQQHIDEIKINEPRLIVHVKDRWDSLQF</sequence>
<keyword evidence="1" id="KW-0833">Ubl conjugation pathway</keyword>
<dbReference type="RefSeq" id="XP_038048370.1">
    <property type="nucleotide sequence ID" value="XM_038192442.1"/>
</dbReference>
<dbReference type="Proteomes" id="UP000887568">
    <property type="component" value="Unplaced"/>
</dbReference>
<dbReference type="PROSITE" id="PS50181">
    <property type="entry name" value="FBOX"/>
    <property type="match status" value="1"/>
</dbReference>
<dbReference type="OrthoDB" id="2095648at2759"/>
<dbReference type="Gene3D" id="3.80.10.10">
    <property type="entry name" value="Ribonuclease Inhibitor"/>
    <property type="match status" value="2"/>
</dbReference>
<organism evidence="3 4">
    <name type="scientific">Patiria miniata</name>
    <name type="common">Bat star</name>
    <name type="synonym">Asterina miniata</name>
    <dbReference type="NCBI Taxonomy" id="46514"/>
    <lineage>
        <taxon>Eukaryota</taxon>
        <taxon>Metazoa</taxon>
        <taxon>Echinodermata</taxon>
        <taxon>Eleutherozoa</taxon>
        <taxon>Asterozoa</taxon>
        <taxon>Asteroidea</taxon>
        <taxon>Valvatacea</taxon>
        <taxon>Valvatida</taxon>
        <taxon>Asterinidae</taxon>
        <taxon>Patiria</taxon>
    </lineage>
</organism>
<dbReference type="InterPro" id="IPR032675">
    <property type="entry name" value="LRR_dom_sf"/>
</dbReference>
<proteinExistence type="predicted"/>
<dbReference type="GeneID" id="119722367"/>
<dbReference type="SUPFAM" id="SSF81383">
    <property type="entry name" value="F-box domain"/>
    <property type="match status" value="1"/>
</dbReference>
<dbReference type="SMART" id="SM00256">
    <property type="entry name" value="FBOX"/>
    <property type="match status" value="1"/>
</dbReference>
<dbReference type="AlphaFoldDB" id="A0A913ZBV5"/>
<dbReference type="PANTHER" id="PTHR13318">
    <property type="entry name" value="PARTNER OF PAIRED, ISOFORM B-RELATED"/>
    <property type="match status" value="1"/>
</dbReference>
<dbReference type="Gene3D" id="1.20.1280.50">
    <property type="match status" value="1"/>
</dbReference>
<dbReference type="Pfam" id="PF12937">
    <property type="entry name" value="F-box-like"/>
    <property type="match status" value="1"/>
</dbReference>
<evidence type="ECO:0000259" key="2">
    <source>
        <dbReference type="PROSITE" id="PS50181"/>
    </source>
</evidence>
<name>A0A913ZBV5_PATMI</name>
<dbReference type="RefSeq" id="XP_038048371.1">
    <property type="nucleotide sequence ID" value="XM_038192443.1"/>
</dbReference>
<evidence type="ECO:0000313" key="4">
    <source>
        <dbReference type="Proteomes" id="UP000887568"/>
    </source>
</evidence>
<keyword evidence="4" id="KW-1185">Reference proteome</keyword>
<dbReference type="InterPro" id="IPR036047">
    <property type="entry name" value="F-box-like_dom_sf"/>
</dbReference>
<dbReference type="EnsemblMetazoa" id="XM_038192443.1">
    <property type="protein sequence ID" value="XP_038048371.1"/>
    <property type="gene ID" value="LOC119722367"/>
</dbReference>
<dbReference type="InterPro" id="IPR001810">
    <property type="entry name" value="F-box_dom"/>
</dbReference>
<dbReference type="SMART" id="SM00367">
    <property type="entry name" value="LRR_CC"/>
    <property type="match status" value="2"/>
</dbReference>
<dbReference type="SUPFAM" id="SSF52047">
    <property type="entry name" value="RNI-like"/>
    <property type="match status" value="1"/>
</dbReference>
<dbReference type="GO" id="GO:0031146">
    <property type="term" value="P:SCF-dependent proteasomal ubiquitin-dependent protein catabolic process"/>
    <property type="evidence" value="ECO:0007669"/>
    <property type="project" value="TreeGrafter"/>
</dbReference>
<accession>A0A913ZBV5</accession>
<dbReference type="OMA" id="HYCCNIT"/>
<dbReference type="InterPro" id="IPR006553">
    <property type="entry name" value="Leu-rich_rpt_Cys-con_subtyp"/>
</dbReference>
<protein>
    <recommendedName>
        <fullName evidence="2">F-box domain-containing protein</fullName>
    </recommendedName>
</protein>
<dbReference type="PANTHER" id="PTHR13318:SF190">
    <property type="entry name" value="PARTNER OF PAIRED, ISOFORM B"/>
    <property type="match status" value="1"/>
</dbReference>
<evidence type="ECO:0000256" key="1">
    <source>
        <dbReference type="ARBA" id="ARBA00022786"/>
    </source>
</evidence>
<reference evidence="3" key="1">
    <citation type="submission" date="2022-11" db="UniProtKB">
        <authorList>
            <consortium name="EnsemblMetazoa"/>
        </authorList>
    </citation>
    <scope>IDENTIFICATION</scope>
</reference>
<evidence type="ECO:0000313" key="3">
    <source>
        <dbReference type="EnsemblMetazoa" id="XP_038048370.1"/>
    </source>
</evidence>
<feature type="domain" description="F-box" evidence="2">
    <location>
        <begin position="20"/>
        <end position="66"/>
    </location>
</feature>
<dbReference type="EnsemblMetazoa" id="XM_038192442.1">
    <property type="protein sequence ID" value="XP_038048370.1"/>
    <property type="gene ID" value="LOC119722367"/>
</dbReference>